<dbReference type="PANTHER" id="PTHR34606">
    <property type="entry name" value="BON DOMAIN-CONTAINING PROTEIN"/>
    <property type="match status" value="1"/>
</dbReference>
<dbReference type="InterPro" id="IPR007055">
    <property type="entry name" value="BON_dom"/>
</dbReference>
<dbReference type="AlphaFoldDB" id="A0A418QM99"/>
<gene>
    <name evidence="3" type="ORF">D0T11_18845</name>
</gene>
<dbReference type="PROSITE" id="PS50914">
    <property type="entry name" value="BON"/>
    <property type="match status" value="4"/>
</dbReference>
<feature type="region of interest" description="Disordered" evidence="1">
    <location>
        <begin position="555"/>
        <end position="575"/>
    </location>
</feature>
<dbReference type="PANTHER" id="PTHR34606:SF15">
    <property type="entry name" value="BON DOMAIN-CONTAINING PROTEIN"/>
    <property type="match status" value="1"/>
</dbReference>
<accession>A0A418QM99</accession>
<organism evidence="3 4">
    <name type="scientific">Hymenobacter rubripertinctus</name>
    <dbReference type="NCBI Taxonomy" id="2029981"/>
    <lineage>
        <taxon>Bacteria</taxon>
        <taxon>Pseudomonadati</taxon>
        <taxon>Bacteroidota</taxon>
        <taxon>Cytophagia</taxon>
        <taxon>Cytophagales</taxon>
        <taxon>Hymenobacteraceae</taxon>
        <taxon>Hymenobacter</taxon>
    </lineage>
</organism>
<protein>
    <submittedName>
        <fullName evidence="3">BON domain-containing protein</fullName>
    </submittedName>
</protein>
<dbReference type="Gene3D" id="3.30.1340.30">
    <property type="match status" value="5"/>
</dbReference>
<feature type="domain" description="BON" evidence="2">
    <location>
        <begin position="161"/>
        <end position="230"/>
    </location>
</feature>
<keyword evidence="4" id="KW-1185">Reference proteome</keyword>
<proteinExistence type="predicted"/>
<name>A0A418QM99_9BACT</name>
<feature type="domain" description="BON" evidence="2">
    <location>
        <begin position="393"/>
        <end position="461"/>
    </location>
</feature>
<dbReference type="Proteomes" id="UP000284250">
    <property type="component" value="Unassembled WGS sequence"/>
</dbReference>
<dbReference type="InterPro" id="IPR014004">
    <property type="entry name" value="Transpt-assoc_nodulatn_dom_bac"/>
</dbReference>
<feature type="domain" description="BON" evidence="2">
    <location>
        <begin position="320"/>
        <end position="388"/>
    </location>
</feature>
<reference evidence="3 4" key="1">
    <citation type="submission" date="2018-09" db="EMBL/GenBank/DDBJ databases">
        <authorList>
            <person name="Zeman M."/>
            <person name="Pardy F."/>
        </authorList>
    </citation>
    <scope>NUCLEOTIDE SEQUENCE [LARGE SCALE GENOMIC DNA]</scope>
    <source>
        <strain evidence="3 4">CCM 8852</strain>
    </source>
</reference>
<evidence type="ECO:0000313" key="3">
    <source>
        <dbReference type="EMBL" id="RIY06356.1"/>
    </source>
</evidence>
<evidence type="ECO:0000256" key="1">
    <source>
        <dbReference type="SAM" id="MobiDB-lite"/>
    </source>
</evidence>
<evidence type="ECO:0000259" key="2">
    <source>
        <dbReference type="PROSITE" id="PS50914"/>
    </source>
</evidence>
<dbReference type="Pfam" id="PF04972">
    <property type="entry name" value="BON"/>
    <property type="match status" value="6"/>
</dbReference>
<evidence type="ECO:0000313" key="4">
    <source>
        <dbReference type="Proteomes" id="UP000284250"/>
    </source>
</evidence>
<dbReference type="InterPro" id="IPR051686">
    <property type="entry name" value="Lipoprotein_DolP"/>
</dbReference>
<sequence length="575" mass="62210">MAGGDYRAMRADDQLLAGLGGVAGPGAGRVAVRNAALDGCHWMRQFLSWDGRRPRRTFIAIHFLIAIKARLLMSIPNLLPAPVAAEIMADADITTAIERLFTTQKGMNEHLLDVTTHEGLVTLAGFTDNLLARQRAEEIALAVRGVRDVTNAVIVQVPDLSDADLQRDVCAALADDPATADYNVQATAADGVVTLSGMVQSWAEKQLVLRVLQGVRGVTTFITEHLTIQKGTIVNSDEEITTQIQELLDWDIRVNSALVEVRTNEHVVHLAGTVGTATEKDHIIAIAYQTGATRVDARDLFVAYWALSSELRRGKFAPRADEAIAAAVHGALHRNPRVRCSEMLVQVHEGIVTLAGTVSNLRAHGEAERAVRHVVGVYDVHNLLKIRIKRLVPDADIRQTILGALVRDPYVGHFFFTVTVRHGQATVHGQVGNSMERERAGEVAAGVSGVLAVVNLVQQLDGTQADEFPASQPGAAEPRPVGPDPDHALAGRIRQRYFWSASLHDQAIEVQVRHSRATLTGTVDTWPERQQAALDAYGAGARDVNNHLRVLAPAATATPAPPPPQNPKPLVHALH</sequence>
<reference evidence="3 4" key="2">
    <citation type="submission" date="2019-01" db="EMBL/GenBank/DDBJ databases">
        <title>Hymenobacter humicola sp. nov., isolated from soils in Antarctica.</title>
        <authorList>
            <person name="Sedlacek I."/>
            <person name="Holochova P."/>
            <person name="Kralova S."/>
            <person name="Pantucek R."/>
            <person name="Stankova E."/>
            <person name="Vrbovska V."/>
            <person name="Kristofova L."/>
            <person name="Svec P."/>
            <person name="Busse H.-J."/>
        </authorList>
    </citation>
    <scope>NUCLEOTIDE SEQUENCE [LARGE SCALE GENOMIC DNA]</scope>
    <source>
        <strain evidence="3 4">CCM 8852</strain>
    </source>
</reference>
<comment type="caution">
    <text evidence="3">The sequence shown here is derived from an EMBL/GenBank/DDBJ whole genome shotgun (WGS) entry which is preliminary data.</text>
</comment>
<feature type="region of interest" description="Disordered" evidence="1">
    <location>
        <begin position="466"/>
        <end position="487"/>
    </location>
</feature>
<dbReference type="OrthoDB" id="863206at2"/>
<dbReference type="EMBL" id="QYCN01000041">
    <property type="protein sequence ID" value="RIY06356.1"/>
    <property type="molecule type" value="Genomic_DNA"/>
</dbReference>
<feature type="domain" description="BON" evidence="2">
    <location>
        <begin position="89"/>
        <end position="157"/>
    </location>
</feature>
<dbReference type="SMART" id="SM00749">
    <property type="entry name" value="BON"/>
    <property type="match status" value="6"/>
</dbReference>